<evidence type="ECO:0000313" key="2">
    <source>
        <dbReference type="Proteomes" id="UP001057402"/>
    </source>
</evidence>
<protein>
    <submittedName>
        <fullName evidence="1">Uncharacterized protein</fullName>
    </submittedName>
</protein>
<dbReference type="Proteomes" id="UP001057402">
    <property type="component" value="Chromosome 4"/>
</dbReference>
<gene>
    <name evidence="1" type="ORF">MLD38_010971</name>
</gene>
<keyword evidence="2" id="KW-1185">Reference proteome</keyword>
<organism evidence="1 2">
    <name type="scientific">Melastoma candidum</name>
    <dbReference type="NCBI Taxonomy" id="119954"/>
    <lineage>
        <taxon>Eukaryota</taxon>
        <taxon>Viridiplantae</taxon>
        <taxon>Streptophyta</taxon>
        <taxon>Embryophyta</taxon>
        <taxon>Tracheophyta</taxon>
        <taxon>Spermatophyta</taxon>
        <taxon>Magnoliopsida</taxon>
        <taxon>eudicotyledons</taxon>
        <taxon>Gunneridae</taxon>
        <taxon>Pentapetalae</taxon>
        <taxon>rosids</taxon>
        <taxon>malvids</taxon>
        <taxon>Myrtales</taxon>
        <taxon>Melastomataceae</taxon>
        <taxon>Melastomatoideae</taxon>
        <taxon>Melastomateae</taxon>
        <taxon>Melastoma</taxon>
    </lineage>
</organism>
<evidence type="ECO:0000313" key="1">
    <source>
        <dbReference type="EMBL" id="KAI4372779.1"/>
    </source>
</evidence>
<dbReference type="EMBL" id="CM042883">
    <property type="protein sequence ID" value="KAI4372779.1"/>
    <property type="molecule type" value="Genomic_DNA"/>
</dbReference>
<reference evidence="2" key="1">
    <citation type="journal article" date="2023" name="Front. Plant Sci.">
        <title>Chromosomal-level genome assembly of Melastoma candidum provides insights into trichome evolution.</title>
        <authorList>
            <person name="Zhong Y."/>
            <person name="Wu W."/>
            <person name="Sun C."/>
            <person name="Zou P."/>
            <person name="Liu Y."/>
            <person name="Dai S."/>
            <person name="Zhou R."/>
        </authorList>
    </citation>
    <scope>NUCLEOTIDE SEQUENCE [LARGE SCALE GENOMIC DNA]</scope>
</reference>
<accession>A0ACB9R1M9</accession>
<name>A0ACB9R1M9_9MYRT</name>
<proteinExistence type="predicted"/>
<sequence>MHTVERIFDYEEVLEDRKVNLAALKLKKYASHWFLPEHYRRDLFLKLQSLQQTSDVPEYTREFERLMLQCDVLEASKQTIARYLEDLSPILQMWSNYNCIGHSTMFGH</sequence>
<comment type="caution">
    <text evidence="1">The sequence shown here is derived from an EMBL/GenBank/DDBJ whole genome shotgun (WGS) entry which is preliminary data.</text>
</comment>